<feature type="transmembrane region" description="Helical" evidence="1">
    <location>
        <begin position="39"/>
        <end position="58"/>
    </location>
</feature>
<organism evidence="2 3">
    <name type="scientific">Oceanobacillus chungangensis</name>
    <dbReference type="NCBI Taxonomy" id="1229152"/>
    <lineage>
        <taxon>Bacteria</taxon>
        <taxon>Bacillati</taxon>
        <taxon>Bacillota</taxon>
        <taxon>Bacilli</taxon>
        <taxon>Bacillales</taxon>
        <taxon>Bacillaceae</taxon>
        <taxon>Oceanobacillus</taxon>
    </lineage>
</organism>
<keyword evidence="1" id="KW-1133">Transmembrane helix</keyword>
<comment type="caution">
    <text evidence="2">The sequence shown here is derived from an EMBL/GenBank/DDBJ whole genome shotgun (WGS) entry which is preliminary data.</text>
</comment>
<dbReference type="OrthoDB" id="2429059at2"/>
<feature type="transmembrane region" description="Helical" evidence="1">
    <location>
        <begin position="10"/>
        <end position="27"/>
    </location>
</feature>
<dbReference type="EMBL" id="PIOD01000012">
    <property type="protein sequence ID" value="RDW17436.1"/>
    <property type="molecule type" value="Genomic_DNA"/>
</dbReference>
<dbReference type="AlphaFoldDB" id="A0A3D8PMV7"/>
<keyword evidence="1" id="KW-0812">Transmembrane</keyword>
<keyword evidence="3" id="KW-1185">Reference proteome</keyword>
<name>A0A3D8PMV7_9BACI</name>
<sequence>MTQKLSKLKLWIPLLLLLINIILFSFTVEELIDASEPNYGGGFKLLTPVFGLISFFYIRKYLADTNRVLIWVLQGLNWFFIILPVAVIIIFMLAFI</sequence>
<dbReference type="Proteomes" id="UP000256520">
    <property type="component" value="Unassembled WGS sequence"/>
</dbReference>
<gene>
    <name evidence="2" type="ORF">CWR45_12005</name>
</gene>
<feature type="transmembrane region" description="Helical" evidence="1">
    <location>
        <begin position="70"/>
        <end position="95"/>
    </location>
</feature>
<dbReference type="RefSeq" id="WP_115750120.1">
    <property type="nucleotide sequence ID" value="NZ_PIOD01000012.1"/>
</dbReference>
<proteinExistence type="predicted"/>
<reference evidence="3" key="1">
    <citation type="submission" date="2017-11" db="EMBL/GenBank/DDBJ databases">
        <authorList>
            <person name="Zhu W."/>
        </authorList>
    </citation>
    <scope>NUCLEOTIDE SEQUENCE [LARGE SCALE GENOMIC DNA]</scope>
    <source>
        <strain evidence="3">CAU 1051</strain>
    </source>
</reference>
<accession>A0A3D8PMV7</accession>
<protein>
    <submittedName>
        <fullName evidence="2">Uncharacterized protein</fullName>
    </submittedName>
</protein>
<evidence type="ECO:0000256" key="1">
    <source>
        <dbReference type="SAM" id="Phobius"/>
    </source>
</evidence>
<keyword evidence="1" id="KW-0472">Membrane</keyword>
<evidence type="ECO:0000313" key="3">
    <source>
        <dbReference type="Proteomes" id="UP000256520"/>
    </source>
</evidence>
<evidence type="ECO:0000313" key="2">
    <source>
        <dbReference type="EMBL" id="RDW17436.1"/>
    </source>
</evidence>